<name>A0A3M0BS38_9AQUI</name>
<keyword evidence="3 7" id="KW-0808">Transferase</keyword>
<dbReference type="SFLD" id="SFLDS00005">
    <property type="entry name" value="Isoprenoid_Synthase_Type_I"/>
    <property type="match status" value="1"/>
</dbReference>
<evidence type="ECO:0000313" key="9">
    <source>
        <dbReference type="Proteomes" id="UP000280842"/>
    </source>
</evidence>
<dbReference type="FunFam" id="1.10.600.10:FF:000001">
    <property type="entry name" value="Geranylgeranyl diphosphate synthase"/>
    <property type="match status" value="1"/>
</dbReference>
<evidence type="ECO:0000313" key="8">
    <source>
        <dbReference type="EMBL" id="RMA97648.1"/>
    </source>
</evidence>
<dbReference type="SUPFAM" id="SSF48576">
    <property type="entry name" value="Terpenoid synthases"/>
    <property type="match status" value="1"/>
</dbReference>
<gene>
    <name evidence="8" type="ORF">CLV39_0268</name>
</gene>
<organism evidence="8 9">
    <name type="scientific">Hydrogenothermus marinus</name>
    <dbReference type="NCBI Taxonomy" id="133270"/>
    <lineage>
        <taxon>Bacteria</taxon>
        <taxon>Pseudomonadati</taxon>
        <taxon>Aquificota</taxon>
        <taxon>Aquificia</taxon>
        <taxon>Aquificales</taxon>
        <taxon>Hydrogenothermaceae</taxon>
        <taxon>Hydrogenothermus</taxon>
    </lineage>
</organism>
<evidence type="ECO:0000256" key="5">
    <source>
        <dbReference type="ARBA" id="ARBA00022842"/>
    </source>
</evidence>
<dbReference type="PROSITE" id="PS00723">
    <property type="entry name" value="POLYPRENYL_SYNTHASE_1"/>
    <property type="match status" value="1"/>
</dbReference>
<dbReference type="CDD" id="cd00685">
    <property type="entry name" value="Trans_IPPS_HT"/>
    <property type="match status" value="1"/>
</dbReference>
<dbReference type="PROSITE" id="PS00444">
    <property type="entry name" value="POLYPRENYL_SYNTHASE_2"/>
    <property type="match status" value="1"/>
</dbReference>
<dbReference type="GO" id="GO:0046872">
    <property type="term" value="F:metal ion binding"/>
    <property type="evidence" value="ECO:0007669"/>
    <property type="project" value="UniProtKB-KW"/>
</dbReference>
<dbReference type="RefSeq" id="WP_121922424.1">
    <property type="nucleotide sequence ID" value="NZ_REFO01000010.1"/>
</dbReference>
<evidence type="ECO:0000256" key="4">
    <source>
        <dbReference type="ARBA" id="ARBA00022723"/>
    </source>
</evidence>
<comment type="cofactor">
    <cofactor evidence="1">
        <name>Mg(2+)</name>
        <dbReference type="ChEBI" id="CHEBI:18420"/>
    </cofactor>
</comment>
<accession>A0A3M0BS38</accession>
<evidence type="ECO:0000256" key="2">
    <source>
        <dbReference type="ARBA" id="ARBA00006706"/>
    </source>
</evidence>
<reference evidence="8 9" key="1">
    <citation type="submission" date="2018-10" db="EMBL/GenBank/DDBJ databases">
        <title>Genomic Encyclopedia of Archaeal and Bacterial Type Strains, Phase II (KMG-II): from individual species to whole genera.</title>
        <authorList>
            <person name="Goeker M."/>
        </authorList>
    </citation>
    <scope>NUCLEOTIDE SEQUENCE [LARGE SCALE GENOMIC DNA]</scope>
    <source>
        <strain evidence="8 9">VM1</strain>
    </source>
</reference>
<dbReference type="InterPro" id="IPR008949">
    <property type="entry name" value="Isoprenoid_synthase_dom_sf"/>
</dbReference>
<dbReference type="PANTHER" id="PTHR43281:SF1">
    <property type="entry name" value="FARNESYL DIPHOSPHATE SYNTHASE"/>
    <property type="match status" value="1"/>
</dbReference>
<dbReference type="InterPro" id="IPR033749">
    <property type="entry name" value="Polyprenyl_synt_CS"/>
</dbReference>
<comment type="similarity">
    <text evidence="2 7">Belongs to the FPP/GGPP synthase family.</text>
</comment>
<proteinExistence type="inferred from homology"/>
<keyword evidence="6" id="KW-0414">Isoprene biosynthesis</keyword>
<comment type="caution">
    <text evidence="8">The sequence shown here is derived from an EMBL/GenBank/DDBJ whole genome shotgun (WGS) entry which is preliminary data.</text>
</comment>
<evidence type="ECO:0000256" key="3">
    <source>
        <dbReference type="ARBA" id="ARBA00022679"/>
    </source>
</evidence>
<dbReference type="InterPro" id="IPR000092">
    <property type="entry name" value="Polyprenyl_synt"/>
</dbReference>
<evidence type="ECO:0000256" key="6">
    <source>
        <dbReference type="ARBA" id="ARBA00023229"/>
    </source>
</evidence>
<dbReference type="InterPro" id="IPR053378">
    <property type="entry name" value="Prenyl_diphosphate_synthase"/>
</dbReference>
<keyword evidence="9" id="KW-1185">Reference proteome</keyword>
<dbReference type="Proteomes" id="UP000280842">
    <property type="component" value="Unassembled WGS sequence"/>
</dbReference>
<dbReference type="EMBL" id="REFO01000010">
    <property type="protein sequence ID" value="RMA97648.1"/>
    <property type="molecule type" value="Genomic_DNA"/>
</dbReference>
<dbReference type="OrthoDB" id="9805316at2"/>
<dbReference type="SFLD" id="SFLDG01017">
    <property type="entry name" value="Polyprenyl_Transferase_Like"/>
    <property type="match status" value="1"/>
</dbReference>
<evidence type="ECO:0000256" key="1">
    <source>
        <dbReference type="ARBA" id="ARBA00001946"/>
    </source>
</evidence>
<dbReference type="NCBIfam" id="NF045485">
    <property type="entry name" value="FPPsyn"/>
    <property type="match status" value="1"/>
</dbReference>
<dbReference type="PANTHER" id="PTHR43281">
    <property type="entry name" value="FARNESYL DIPHOSPHATE SYNTHASE"/>
    <property type="match status" value="1"/>
</dbReference>
<dbReference type="AlphaFoldDB" id="A0A3M0BS38"/>
<dbReference type="GO" id="GO:0005737">
    <property type="term" value="C:cytoplasm"/>
    <property type="evidence" value="ECO:0007669"/>
    <property type="project" value="UniProtKB-ARBA"/>
</dbReference>
<protein>
    <submittedName>
        <fullName evidence="8">Geranylgeranyl diphosphate synthase type II</fullName>
    </submittedName>
</protein>
<keyword evidence="4" id="KW-0479">Metal-binding</keyword>
<dbReference type="Gene3D" id="1.10.600.10">
    <property type="entry name" value="Farnesyl Diphosphate Synthase"/>
    <property type="match status" value="1"/>
</dbReference>
<keyword evidence="5" id="KW-0460">Magnesium</keyword>
<dbReference type="GO" id="GO:0004659">
    <property type="term" value="F:prenyltransferase activity"/>
    <property type="evidence" value="ECO:0007669"/>
    <property type="project" value="InterPro"/>
</dbReference>
<dbReference type="GO" id="GO:0016114">
    <property type="term" value="P:terpenoid biosynthetic process"/>
    <property type="evidence" value="ECO:0007669"/>
    <property type="project" value="UniProtKB-ARBA"/>
</dbReference>
<evidence type="ECO:0000256" key="7">
    <source>
        <dbReference type="RuleBase" id="RU004466"/>
    </source>
</evidence>
<dbReference type="Pfam" id="PF00348">
    <property type="entry name" value="polyprenyl_synt"/>
    <property type="match status" value="1"/>
</dbReference>
<sequence length="290" mass="32650">MDIKQYLKTQAEFINQKLENQLKEGIPQKLFDSMHYSLNAGGKRIRPILVLESAKVCGKENVADILDIALAVEMIHTYSLIHDDLPSMDNDDLRRGKPTNHKVFGEAIAILAGDGLLTYAFEKISSIKNIPAEKLVRIINILSHNVGIYGMIAGQAADILAEKEKSFTDIKFIHENKTTKFIMACCQIGAILADAEDTKEKALKEYGYNIGMAFQIWDDILDEIGETEKLGKTVGKDKENNKLTYTSIYGIEKSKEIAKKHIEKALKSIEIFENKEILEKLAKYIISREV</sequence>